<keyword evidence="5" id="KW-0539">Nucleus</keyword>
<evidence type="ECO:0000256" key="4">
    <source>
        <dbReference type="ARBA" id="ARBA00022884"/>
    </source>
</evidence>
<protein>
    <submittedName>
        <fullName evidence="9">Pre-mRNA-splicing factor SF2</fullName>
    </submittedName>
</protein>
<feature type="compositionally biased region" description="Basic residues" evidence="7">
    <location>
        <begin position="174"/>
        <end position="192"/>
    </location>
</feature>
<dbReference type="GO" id="GO:0003729">
    <property type="term" value="F:mRNA binding"/>
    <property type="evidence" value="ECO:0007669"/>
    <property type="project" value="TreeGrafter"/>
</dbReference>
<feature type="region of interest" description="Disordered" evidence="7">
    <location>
        <begin position="159"/>
        <end position="272"/>
    </location>
</feature>
<accession>A0A225W3I4</accession>
<dbReference type="Gene3D" id="3.30.70.330">
    <property type="match status" value="2"/>
</dbReference>
<keyword evidence="10" id="KW-1185">Reference proteome</keyword>
<dbReference type="InterPro" id="IPR050374">
    <property type="entry name" value="RRT5_SRSF_SR"/>
</dbReference>
<dbReference type="PROSITE" id="PS50102">
    <property type="entry name" value="RRM"/>
    <property type="match status" value="2"/>
</dbReference>
<dbReference type="GO" id="GO:0005634">
    <property type="term" value="C:nucleus"/>
    <property type="evidence" value="ECO:0007669"/>
    <property type="project" value="UniProtKB-SubCell"/>
</dbReference>
<dbReference type="AlphaFoldDB" id="A0A225W3I4"/>
<dbReference type="PANTHER" id="PTHR23003">
    <property type="entry name" value="RNA RECOGNITION MOTIF RRM DOMAIN CONTAINING PROTEIN"/>
    <property type="match status" value="1"/>
</dbReference>
<proteinExistence type="predicted"/>
<dbReference type="SUPFAM" id="SSF54928">
    <property type="entry name" value="RNA-binding domain, RBD"/>
    <property type="match status" value="1"/>
</dbReference>
<dbReference type="InterPro" id="IPR035979">
    <property type="entry name" value="RBD_domain_sf"/>
</dbReference>
<evidence type="ECO:0000256" key="3">
    <source>
        <dbReference type="ARBA" id="ARBA00022737"/>
    </source>
</evidence>
<dbReference type="PANTHER" id="PTHR23003:SF62">
    <property type="entry name" value="SERINE_ARGININE (SR)-TYPE SHUTTLING MRNA BINDING PROTEIN NPL3"/>
    <property type="match status" value="1"/>
</dbReference>
<dbReference type="SMART" id="SM00360">
    <property type="entry name" value="RRM"/>
    <property type="match status" value="2"/>
</dbReference>
<evidence type="ECO:0000313" key="9">
    <source>
        <dbReference type="EMBL" id="OWZ12135.1"/>
    </source>
</evidence>
<keyword evidence="2" id="KW-0507">mRNA processing</keyword>
<feature type="domain" description="RRM" evidence="8">
    <location>
        <begin position="89"/>
        <end position="164"/>
    </location>
</feature>
<dbReference type="OrthoDB" id="1099063at2759"/>
<dbReference type="Pfam" id="PF00076">
    <property type="entry name" value="RRM_1"/>
    <property type="match status" value="2"/>
</dbReference>
<reference evidence="10" key="1">
    <citation type="submission" date="2017-03" db="EMBL/GenBank/DDBJ databases">
        <title>Phytopthora megakarya and P. palmivora, two closely related causual agents of cacao black pod achieved similar genome size and gene model numbers by different mechanisms.</title>
        <authorList>
            <person name="Ali S."/>
            <person name="Shao J."/>
            <person name="Larry D.J."/>
            <person name="Kronmiller B."/>
            <person name="Shen D."/>
            <person name="Strem M.D."/>
            <person name="Melnick R.L."/>
            <person name="Guiltinan M.J."/>
            <person name="Tyler B.M."/>
            <person name="Meinhardt L.W."/>
            <person name="Bailey B.A."/>
        </authorList>
    </citation>
    <scope>NUCLEOTIDE SEQUENCE [LARGE SCALE GENOMIC DNA]</scope>
    <source>
        <strain evidence="10">zdho120</strain>
    </source>
</reference>
<evidence type="ECO:0000259" key="8">
    <source>
        <dbReference type="PROSITE" id="PS50102"/>
    </source>
</evidence>
<dbReference type="STRING" id="4795.A0A225W3I4"/>
<keyword evidence="3" id="KW-0677">Repeat</keyword>
<dbReference type="InterPro" id="IPR012677">
    <property type="entry name" value="Nucleotide-bd_a/b_plait_sf"/>
</dbReference>
<evidence type="ECO:0000256" key="6">
    <source>
        <dbReference type="PROSITE-ProRule" id="PRU00176"/>
    </source>
</evidence>
<sequence length="272" mass="31111">MDIRTREVEDIFYKYGRIRDIDVKFPSRPPAFAFVDFEDPRDAEDAIRGRDGYDYDGARLRVEPANGGRRESTRGSARYPRNIRGTGDFTVEVSNLPPRVSWQDLKDFMRKAGDVVFTEVDGRGSGVVEYSNKRDMKYAVEKLDDSEFRGRSENSYVRVRLAGGRDRSNSRSNSRSRSRSRSPRRSSKKRSRSHSEEAEGEKKAKHSESDEPEKEKDAEKDGKEPEGKEPDNASDEKEAVKEDMKMPEKEGPKESEATEEPEEVVKEAAKEE</sequence>
<dbReference type="GO" id="GO:0006397">
    <property type="term" value="P:mRNA processing"/>
    <property type="evidence" value="ECO:0007669"/>
    <property type="project" value="UniProtKB-KW"/>
</dbReference>
<feature type="compositionally biased region" description="Basic and acidic residues" evidence="7">
    <location>
        <begin position="263"/>
        <end position="272"/>
    </location>
</feature>
<comment type="caution">
    <text evidence="9">The sequence shown here is derived from an EMBL/GenBank/DDBJ whole genome shotgun (WGS) entry which is preliminary data.</text>
</comment>
<gene>
    <name evidence="9" type="ORF">PHMEG_00014747</name>
</gene>
<evidence type="ECO:0000256" key="1">
    <source>
        <dbReference type="ARBA" id="ARBA00004123"/>
    </source>
</evidence>
<feature type="compositionally biased region" description="Basic and acidic residues" evidence="7">
    <location>
        <begin position="193"/>
        <end position="256"/>
    </location>
</feature>
<dbReference type="CDD" id="cd12339">
    <property type="entry name" value="RRM2_SRSF1_4_like"/>
    <property type="match status" value="1"/>
</dbReference>
<organism evidence="9 10">
    <name type="scientific">Phytophthora megakarya</name>
    <dbReference type="NCBI Taxonomy" id="4795"/>
    <lineage>
        <taxon>Eukaryota</taxon>
        <taxon>Sar</taxon>
        <taxon>Stramenopiles</taxon>
        <taxon>Oomycota</taxon>
        <taxon>Peronosporomycetes</taxon>
        <taxon>Peronosporales</taxon>
        <taxon>Peronosporaceae</taxon>
        <taxon>Phytophthora</taxon>
    </lineage>
</organism>
<evidence type="ECO:0000256" key="7">
    <source>
        <dbReference type="SAM" id="MobiDB-lite"/>
    </source>
</evidence>
<dbReference type="GO" id="GO:0005737">
    <property type="term" value="C:cytoplasm"/>
    <property type="evidence" value="ECO:0007669"/>
    <property type="project" value="TreeGrafter"/>
</dbReference>
<evidence type="ECO:0000256" key="2">
    <source>
        <dbReference type="ARBA" id="ARBA00022664"/>
    </source>
</evidence>
<dbReference type="Proteomes" id="UP000198211">
    <property type="component" value="Unassembled WGS sequence"/>
</dbReference>
<name>A0A225W3I4_9STRA</name>
<feature type="domain" description="RRM" evidence="8">
    <location>
        <begin position="1"/>
        <end position="67"/>
    </location>
</feature>
<evidence type="ECO:0000256" key="5">
    <source>
        <dbReference type="ARBA" id="ARBA00023242"/>
    </source>
</evidence>
<dbReference type="EMBL" id="NBNE01001930">
    <property type="protein sequence ID" value="OWZ12135.1"/>
    <property type="molecule type" value="Genomic_DNA"/>
</dbReference>
<evidence type="ECO:0000313" key="10">
    <source>
        <dbReference type="Proteomes" id="UP000198211"/>
    </source>
</evidence>
<dbReference type="InterPro" id="IPR000504">
    <property type="entry name" value="RRM_dom"/>
</dbReference>
<comment type="subcellular location">
    <subcellularLocation>
        <location evidence="1">Nucleus</location>
    </subcellularLocation>
</comment>
<keyword evidence="4 6" id="KW-0694">RNA-binding</keyword>